<dbReference type="AlphaFoldDB" id="A0A9W6S1G3"/>
<protein>
    <submittedName>
        <fullName evidence="2">Uncharacterized protein</fullName>
    </submittedName>
</protein>
<feature type="region of interest" description="Disordered" evidence="1">
    <location>
        <begin position="131"/>
        <end position="156"/>
    </location>
</feature>
<dbReference type="EMBL" id="BSTK01000005">
    <property type="protein sequence ID" value="GLY86235.1"/>
    <property type="molecule type" value="Genomic_DNA"/>
</dbReference>
<dbReference type="Proteomes" id="UP001165074">
    <property type="component" value="Unassembled WGS sequence"/>
</dbReference>
<name>A0A9W6S1G3_9ACTN</name>
<proteinExistence type="predicted"/>
<evidence type="ECO:0000313" key="2">
    <source>
        <dbReference type="EMBL" id="GLY86235.1"/>
    </source>
</evidence>
<keyword evidence="3" id="KW-1185">Reference proteome</keyword>
<sequence>MTGGAPIRSMPGRRLTSPSRRAQVSRRGSTGRGRAAEKAREARGRPGLPAHLSSRGGTGGKRAADEARGRHGRPGPPIRSTPGRRLTGPNRRTRVFCAWYGRSGGRLSGPARGSRLPPWGGTGGARNFGSYGRSGIHPLGAPRGRPARPGRRTRVSPWGGGVSGCWGWPGLPLWVGVSRVGGARSW</sequence>
<feature type="compositionally biased region" description="Basic and acidic residues" evidence="1">
    <location>
        <begin position="34"/>
        <end position="44"/>
    </location>
</feature>
<evidence type="ECO:0000313" key="3">
    <source>
        <dbReference type="Proteomes" id="UP001165074"/>
    </source>
</evidence>
<feature type="compositionally biased region" description="Basic residues" evidence="1">
    <location>
        <begin position="145"/>
        <end position="154"/>
    </location>
</feature>
<organism evidence="2 3">
    <name type="scientific">Actinoallomurus iriomotensis</name>
    <dbReference type="NCBI Taxonomy" id="478107"/>
    <lineage>
        <taxon>Bacteria</taxon>
        <taxon>Bacillati</taxon>
        <taxon>Actinomycetota</taxon>
        <taxon>Actinomycetes</taxon>
        <taxon>Streptosporangiales</taxon>
        <taxon>Thermomonosporaceae</taxon>
        <taxon>Actinoallomurus</taxon>
    </lineage>
</organism>
<gene>
    <name evidence="2" type="ORF">Airi02_041640</name>
</gene>
<accession>A0A9W6S1G3</accession>
<reference evidence="2" key="1">
    <citation type="submission" date="2023-03" db="EMBL/GenBank/DDBJ databases">
        <title>Actinoallomurus iriomotensis NBRC 103684.</title>
        <authorList>
            <person name="Ichikawa N."/>
            <person name="Sato H."/>
            <person name="Tonouchi N."/>
        </authorList>
    </citation>
    <scope>NUCLEOTIDE SEQUENCE</scope>
    <source>
        <strain evidence="2">NBRC 103684</strain>
    </source>
</reference>
<feature type="region of interest" description="Disordered" evidence="1">
    <location>
        <begin position="1"/>
        <end position="91"/>
    </location>
</feature>
<evidence type="ECO:0000256" key="1">
    <source>
        <dbReference type="SAM" id="MobiDB-lite"/>
    </source>
</evidence>
<comment type="caution">
    <text evidence="2">The sequence shown here is derived from an EMBL/GenBank/DDBJ whole genome shotgun (WGS) entry which is preliminary data.</text>
</comment>